<dbReference type="SUPFAM" id="SSF52540">
    <property type="entry name" value="P-loop containing nucleoside triphosphate hydrolases"/>
    <property type="match status" value="1"/>
</dbReference>
<sequence>MVSAATGVMNSLLAKLTVLLGDEYNLHRKVKRGIESLKDELSSMNALLERLADMDVLDPQMKDWRNRVREMAYDIEDCIDRYMLQFHDEPDKPTGIKGFFRKTIKKVKRLGARHDIGEQIQDLKTRIDEASQRRDRYKLDAAISTSSMETIDPRLPALYAEASSLVGIDGPTDELIKLVDDGEQSLKVVSIVGFGGLGKTTLANQGLCDEPREEDWLINKLRDFLKDKRRFFDWSGVVGKEVEC</sequence>
<dbReference type="PANTHER" id="PTHR19338:SF64">
    <property type="entry name" value="AAA+ ATPASE DOMAIN-CONTAINING PROTEIN"/>
    <property type="match status" value="1"/>
</dbReference>
<evidence type="ECO:0000313" key="8">
    <source>
        <dbReference type="EMBL" id="KAF0918878.1"/>
    </source>
</evidence>
<dbReference type="Pfam" id="PF18052">
    <property type="entry name" value="Rx_N"/>
    <property type="match status" value="1"/>
</dbReference>
<dbReference type="PANTHER" id="PTHR19338">
    <property type="entry name" value="TRANSLOCASE OF INNER MITOCHONDRIAL MEMBRANE 13 HOMOLOG"/>
    <property type="match status" value="1"/>
</dbReference>
<proteinExistence type="inferred from homology"/>
<keyword evidence="3" id="KW-0677">Repeat</keyword>
<feature type="coiled-coil region" evidence="6">
    <location>
        <begin position="113"/>
        <end position="140"/>
    </location>
</feature>
<evidence type="ECO:0000256" key="2">
    <source>
        <dbReference type="ARBA" id="ARBA00022614"/>
    </source>
</evidence>
<dbReference type="InterPro" id="IPR038005">
    <property type="entry name" value="RX-like_CC"/>
</dbReference>
<dbReference type="GO" id="GO:0006952">
    <property type="term" value="P:defense response"/>
    <property type="evidence" value="ECO:0007669"/>
    <property type="project" value="UniProtKB-KW"/>
</dbReference>
<keyword evidence="6" id="KW-0175">Coiled coil</keyword>
<evidence type="ECO:0000256" key="3">
    <source>
        <dbReference type="ARBA" id="ARBA00022737"/>
    </source>
</evidence>
<dbReference type="InterPro" id="IPR041118">
    <property type="entry name" value="Rx_N"/>
</dbReference>
<evidence type="ECO:0000256" key="4">
    <source>
        <dbReference type="ARBA" id="ARBA00022741"/>
    </source>
</evidence>
<evidence type="ECO:0000256" key="1">
    <source>
        <dbReference type="ARBA" id="ARBA00008894"/>
    </source>
</evidence>
<dbReference type="EMBL" id="SPHZ02000005">
    <property type="protein sequence ID" value="KAF0918878.1"/>
    <property type="molecule type" value="Genomic_DNA"/>
</dbReference>
<evidence type="ECO:0000256" key="5">
    <source>
        <dbReference type="ARBA" id="ARBA00022821"/>
    </source>
</evidence>
<dbReference type="InterPro" id="IPR027417">
    <property type="entry name" value="P-loop_NTPase"/>
</dbReference>
<feature type="domain" description="Disease resistance N-terminal" evidence="7">
    <location>
        <begin position="8"/>
        <end position="94"/>
    </location>
</feature>
<dbReference type="GO" id="GO:0000166">
    <property type="term" value="F:nucleotide binding"/>
    <property type="evidence" value="ECO:0007669"/>
    <property type="project" value="UniProtKB-KW"/>
</dbReference>
<keyword evidence="5" id="KW-0611">Plant defense</keyword>
<comment type="similarity">
    <text evidence="1">Belongs to the disease resistance NB-LRR family.</text>
</comment>
<gene>
    <name evidence="8" type="ORF">E2562_026713</name>
</gene>
<evidence type="ECO:0000313" key="9">
    <source>
        <dbReference type="Proteomes" id="UP000479710"/>
    </source>
</evidence>
<name>A0A6G1E260_9ORYZ</name>
<reference evidence="8 9" key="1">
    <citation type="submission" date="2019-11" db="EMBL/GenBank/DDBJ databases">
        <title>Whole genome sequence of Oryza granulata.</title>
        <authorList>
            <person name="Li W."/>
        </authorList>
    </citation>
    <scope>NUCLEOTIDE SEQUENCE [LARGE SCALE GENOMIC DNA]</scope>
    <source>
        <strain evidence="9">cv. Menghai</strain>
        <tissue evidence="8">Leaf</tissue>
    </source>
</reference>
<protein>
    <recommendedName>
        <fullName evidence="7">Disease resistance N-terminal domain-containing protein</fullName>
    </recommendedName>
</protein>
<keyword evidence="2" id="KW-0433">Leucine-rich repeat</keyword>
<dbReference type="Proteomes" id="UP000479710">
    <property type="component" value="Unassembled WGS sequence"/>
</dbReference>
<dbReference type="Gene3D" id="3.40.50.300">
    <property type="entry name" value="P-loop containing nucleotide triphosphate hydrolases"/>
    <property type="match status" value="1"/>
</dbReference>
<dbReference type="OrthoDB" id="692108at2759"/>
<accession>A0A6G1E260</accession>
<dbReference type="Gene3D" id="1.20.5.4130">
    <property type="match status" value="1"/>
</dbReference>
<organism evidence="8 9">
    <name type="scientific">Oryza meyeriana var. granulata</name>
    <dbReference type="NCBI Taxonomy" id="110450"/>
    <lineage>
        <taxon>Eukaryota</taxon>
        <taxon>Viridiplantae</taxon>
        <taxon>Streptophyta</taxon>
        <taxon>Embryophyta</taxon>
        <taxon>Tracheophyta</taxon>
        <taxon>Spermatophyta</taxon>
        <taxon>Magnoliopsida</taxon>
        <taxon>Liliopsida</taxon>
        <taxon>Poales</taxon>
        <taxon>Poaceae</taxon>
        <taxon>BOP clade</taxon>
        <taxon>Oryzoideae</taxon>
        <taxon>Oryzeae</taxon>
        <taxon>Oryzinae</taxon>
        <taxon>Oryza</taxon>
        <taxon>Oryza meyeriana</taxon>
    </lineage>
</organism>
<keyword evidence="4" id="KW-0547">Nucleotide-binding</keyword>
<comment type="caution">
    <text evidence="8">The sequence shown here is derived from an EMBL/GenBank/DDBJ whole genome shotgun (WGS) entry which is preliminary data.</text>
</comment>
<keyword evidence="9" id="KW-1185">Reference proteome</keyword>
<evidence type="ECO:0000259" key="7">
    <source>
        <dbReference type="Pfam" id="PF18052"/>
    </source>
</evidence>
<dbReference type="CDD" id="cd14798">
    <property type="entry name" value="RX-CC_like"/>
    <property type="match status" value="1"/>
</dbReference>
<evidence type="ECO:0000256" key="6">
    <source>
        <dbReference type="SAM" id="Coils"/>
    </source>
</evidence>
<dbReference type="AlphaFoldDB" id="A0A6G1E260"/>